<reference evidence="3" key="1">
    <citation type="submission" date="2013-01" db="EMBL/GenBank/DDBJ databases">
        <title>Draft Genome Sequence of a Mulberry Tree, Morus notabilis C.K. Schneid.</title>
        <authorList>
            <person name="He N."/>
            <person name="Zhao S."/>
        </authorList>
    </citation>
    <scope>NUCLEOTIDE SEQUENCE</scope>
</reference>
<organism evidence="2 3">
    <name type="scientific">Morus notabilis</name>
    <dbReference type="NCBI Taxonomy" id="981085"/>
    <lineage>
        <taxon>Eukaryota</taxon>
        <taxon>Viridiplantae</taxon>
        <taxon>Streptophyta</taxon>
        <taxon>Embryophyta</taxon>
        <taxon>Tracheophyta</taxon>
        <taxon>Spermatophyta</taxon>
        <taxon>Magnoliopsida</taxon>
        <taxon>eudicotyledons</taxon>
        <taxon>Gunneridae</taxon>
        <taxon>Pentapetalae</taxon>
        <taxon>rosids</taxon>
        <taxon>fabids</taxon>
        <taxon>Rosales</taxon>
        <taxon>Moraceae</taxon>
        <taxon>Moreae</taxon>
        <taxon>Morus</taxon>
    </lineage>
</organism>
<sequence length="95" mass="10914">MSEQQTNPGSDLRAEILDWPRKNSRTRDASGTPENREIGNLPAKSREIDGANKIPPLIFKPGDDCRGRRAWLRTRVRVWKLLVERELSRIGFSDD</sequence>
<dbReference type="AlphaFoldDB" id="W9RXX0"/>
<feature type="compositionally biased region" description="Basic and acidic residues" evidence="1">
    <location>
        <begin position="12"/>
        <end position="28"/>
    </location>
</feature>
<keyword evidence="3" id="KW-1185">Reference proteome</keyword>
<name>W9RXX0_9ROSA</name>
<dbReference type="Proteomes" id="UP000030645">
    <property type="component" value="Unassembled WGS sequence"/>
</dbReference>
<evidence type="ECO:0000313" key="2">
    <source>
        <dbReference type="EMBL" id="EXC02114.1"/>
    </source>
</evidence>
<dbReference type="EMBL" id="KE345347">
    <property type="protein sequence ID" value="EXC02114.1"/>
    <property type="molecule type" value="Genomic_DNA"/>
</dbReference>
<evidence type="ECO:0000313" key="3">
    <source>
        <dbReference type="Proteomes" id="UP000030645"/>
    </source>
</evidence>
<evidence type="ECO:0000256" key="1">
    <source>
        <dbReference type="SAM" id="MobiDB-lite"/>
    </source>
</evidence>
<feature type="region of interest" description="Disordered" evidence="1">
    <location>
        <begin position="1"/>
        <end position="48"/>
    </location>
</feature>
<proteinExistence type="predicted"/>
<gene>
    <name evidence="2" type="ORF">L484_024079</name>
</gene>
<accession>W9RXX0</accession>
<protein>
    <submittedName>
        <fullName evidence="2">Uncharacterized protein</fullName>
    </submittedName>
</protein>